<evidence type="ECO:0000313" key="2">
    <source>
        <dbReference type="EMBL" id="URW79742.1"/>
    </source>
</evidence>
<evidence type="ECO:0000256" key="1">
    <source>
        <dbReference type="SAM" id="SignalP"/>
    </source>
</evidence>
<accession>A0A9J6ZQF0</accession>
<protein>
    <submittedName>
        <fullName evidence="2">WG repeat-containing protein</fullName>
    </submittedName>
</protein>
<feature type="signal peptide" evidence="1">
    <location>
        <begin position="1"/>
        <end position="20"/>
    </location>
</feature>
<name>A0A9J6ZQF0_9BACT</name>
<proteinExistence type="predicted"/>
<dbReference type="Proteomes" id="UP001056426">
    <property type="component" value="Chromosome"/>
</dbReference>
<dbReference type="AlphaFoldDB" id="A0A9J6ZQF0"/>
<reference evidence="2" key="1">
    <citation type="submission" date="2022-05" db="EMBL/GenBank/DDBJ databases">
        <authorList>
            <person name="Sun X."/>
        </authorList>
    </citation>
    <scope>NUCLEOTIDE SEQUENCE</scope>
    <source>
        <strain evidence="2">Ai-910</strain>
    </source>
</reference>
<sequence length="433" mass="49798">MKTLKILMIMLSMAVPAILAQESSSTSEGWERVWEMKPGYFRVLKDGHVGLIDTSGKVIIPCKYDQIFDLNDKMYVKVLKDLRMGLYHVDRGLVCPAEYDMIWDFEDGLAKVSKNRKLGFINEYGNIVVPPIYDFIGEFDNGLALASLGNDDVYLDKNGKIINPDSEQEESIWENEVEAVERDSSRTDKNYNKPAVKIGPEMVENDKDEDTKHYRYSWSYRRSGFEPHLAAFTLGINGYLDSKWSEDLPEEYSFMNRVHEKSVEVGIYPFQQGMRLIGRNFGLSTALGVKFNNYRFKLSNIKEVDEGSRAWFPQLSDEARIRKSKLTNITLAVPVALELQIPNNYDKFYISAGVEGSIRLHSYTKVVFKEDRDKEKQRKTDDFGLRGFRYDCFVRAGFKDFGIYASYSPQSLFKEGKGPELYPYTIGVTFNLD</sequence>
<evidence type="ECO:0000313" key="3">
    <source>
        <dbReference type="Proteomes" id="UP001056426"/>
    </source>
</evidence>
<keyword evidence="3" id="KW-1185">Reference proteome</keyword>
<gene>
    <name evidence="2" type="ORF">M9189_00020</name>
</gene>
<feature type="chain" id="PRO_5039890519" evidence="1">
    <location>
        <begin position="21"/>
        <end position="433"/>
    </location>
</feature>
<reference evidence="2" key="2">
    <citation type="submission" date="2022-06" db="EMBL/GenBank/DDBJ databases">
        <title>Xiashengella guii gen. nov. sp. nov., a bacterium isolated form anaerobic digestion tank.</title>
        <authorList>
            <person name="Huang H."/>
        </authorList>
    </citation>
    <scope>NUCLEOTIDE SEQUENCE</scope>
    <source>
        <strain evidence="2">Ai-910</strain>
    </source>
</reference>
<dbReference type="KEGG" id="alkq:M9189_00020"/>
<dbReference type="Pfam" id="PF14903">
    <property type="entry name" value="WG_beta_rep"/>
    <property type="match status" value="3"/>
</dbReference>
<organism evidence="2 3">
    <name type="scientific">Xiashengella succiniciproducens</name>
    <dbReference type="NCBI Taxonomy" id="2949635"/>
    <lineage>
        <taxon>Bacteria</taxon>
        <taxon>Pseudomonadati</taxon>
        <taxon>Bacteroidota</taxon>
        <taxon>Bacteroidia</taxon>
        <taxon>Marinilabiliales</taxon>
        <taxon>Marinilabiliaceae</taxon>
        <taxon>Xiashengella</taxon>
    </lineage>
</organism>
<dbReference type="PANTHER" id="PTHR37841">
    <property type="entry name" value="GLR2918 PROTEIN"/>
    <property type="match status" value="1"/>
</dbReference>
<dbReference type="RefSeq" id="WP_250723830.1">
    <property type="nucleotide sequence ID" value="NZ_CP098400.1"/>
</dbReference>
<dbReference type="InterPro" id="IPR032774">
    <property type="entry name" value="WG_beta_rep"/>
</dbReference>
<dbReference type="EMBL" id="CP098400">
    <property type="protein sequence ID" value="URW79742.1"/>
    <property type="molecule type" value="Genomic_DNA"/>
</dbReference>
<dbReference type="PANTHER" id="PTHR37841:SF1">
    <property type="entry name" value="DUF3298 DOMAIN-CONTAINING PROTEIN"/>
    <property type="match status" value="1"/>
</dbReference>
<keyword evidence="1" id="KW-0732">Signal</keyword>